<organism evidence="2 3">
    <name type="scientific">Chitinophaga caseinilytica</name>
    <dbReference type="NCBI Taxonomy" id="2267521"/>
    <lineage>
        <taxon>Bacteria</taxon>
        <taxon>Pseudomonadati</taxon>
        <taxon>Bacteroidota</taxon>
        <taxon>Chitinophagia</taxon>
        <taxon>Chitinophagales</taxon>
        <taxon>Chitinophagaceae</taxon>
        <taxon>Chitinophaga</taxon>
    </lineage>
</organism>
<proteinExistence type="predicted"/>
<dbReference type="Gene3D" id="3.40.630.30">
    <property type="match status" value="1"/>
</dbReference>
<protein>
    <submittedName>
        <fullName evidence="2">GNAT family N-acetyltransferase</fullName>
    </submittedName>
</protein>
<evidence type="ECO:0000313" key="2">
    <source>
        <dbReference type="EMBL" id="WZN46749.1"/>
    </source>
</evidence>
<dbReference type="InterPro" id="IPR016181">
    <property type="entry name" value="Acyl_CoA_acyltransferase"/>
</dbReference>
<dbReference type="EMBL" id="CP150096">
    <property type="protein sequence ID" value="WZN46749.1"/>
    <property type="molecule type" value="Genomic_DNA"/>
</dbReference>
<sequence>MKRATRADKALVAGILARSFAQNRSVLAAVRRHGDAERNIRGLMEYAFDVCIRYGDVLLSDDGNGCALVLYPDRKPENLFTRWLDLRLVWRSIGWKHLPNVKARRKLVQSVRPEVPMAYLWFIGVNPDSRRRGAGRQLLNDVLELARSADRPVYLETSAPENVSWYNKAGFRTYAVTDVGYTLYYLTTSPQAIPWLQQQ</sequence>
<dbReference type="SUPFAM" id="SSF55729">
    <property type="entry name" value="Acyl-CoA N-acyltransferases (Nat)"/>
    <property type="match status" value="1"/>
</dbReference>
<reference evidence="2 3" key="1">
    <citation type="submission" date="2024-03" db="EMBL/GenBank/DDBJ databases">
        <title>Chitinophaga caseinilytica sp. nov., a casein hydrolysing bacterium isolated from forest soil.</title>
        <authorList>
            <person name="Lee D.S."/>
            <person name="Han D.M."/>
            <person name="Baek J.H."/>
            <person name="Choi D.G."/>
            <person name="Jeon J.H."/>
            <person name="Jeon C.O."/>
        </authorList>
    </citation>
    <scope>NUCLEOTIDE SEQUENCE [LARGE SCALE GENOMIC DNA]</scope>
    <source>
        <strain evidence="2 3">KACC 19118</strain>
    </source>
</reference>
<dbReference type="Proteomes" id="UP001449657">
    <property type="component" value="Chromosome"/>
</dbReference>
<dbReference type="Pfam" id="PF00583">
    <property type="entry name" value="Acetyltransf_1"/>
    <property type="match status" value="1"/>
</dbReference>
<dbReference type="InterPro" id="IPR052523">
    <property type="entry name" value="Trichothecene_AcTrans"/>
</dbReference>
<dbReference type="PANTHER" id="PTHR42791">
    <property type="entry name" value="GNAT FAMILY ACETYLTRANSFERASE"/>
    <property type="match status" value="1"/>
</dbReference>
<dbReference type="PROSITE" id="PS51186">
    <property type="entry name" value="GNAT"/>
    <property type="match status" value="1"/>
</dbReference>
<feature type="domain" description="N-acetyltransferase" evidence="1">
    <location>
        <begin position="38"/>
        <end position="199"/>
    </location>
</feature>
<dbReference type="InterPro" id="IPR000182">
    <property type="entry name" value="GNAT_dom"/>
</dbReference>
<dbReference type="RefSeq" id="WP_341841431.1">
    <property type="nucleotide sequence ID" value="NZ_CP149792.1"/>
</dbReference>
<gene>
    <name evidence="2" type="ORF">WJU22_00940</name>
</gene>
<dbReference type="CDD" id="cd04301">
    <property type="entry name" value="NAT_SF"/>
    <property type="match status" value="1"/>
</dbReference>
<dbReference type="PANTHER" id="PTHR42791:SF1">
    <property type="entry name" value="N-ACETYLTRANSFERASE DOMAIN-CONTAINING PROTEIN"/>
    <property type="match status" value="1"/>
</dbReference>
<evidence type="ECO:0000259" key="1">
    <source>
        <dbReference type="PROSITE" id="PS51186"/>
    </source>
</evidence>
<accession>A0ABZ2Z3B3</accession>
<name>A0ABZ2Z3B3_9BACT</name>
<keyword evidence="3" id="KW-1185">Reference proteome</keyword>
<evidence type="ECO:0000313" key="3">
    <source>
        <dbReference type="Proteomes" id="UP001449657"/>
    </source>
</evidence>